<keyword evidence="2" id="KW-0804">Transcription</keyword>
<feature type="domain" description="Putative zinc-finger" evidence="5">
    <location>
        <begin position="21"/>
        <end position="49"/>
    </location>
</feature>
<keyword evidence="1" id="KW-0805">Transcription regulation</keyword>
<dbReference type="AlphaFoldDB" id="A0A1E7JZ71"/>
<sequence length="356" mass="35275">MGGRAAQPERELTPAEQHLGDRLAALIDGELGHDARERVLAHLATCRSCKAEADAQRRVKNVFADTAPPPPSDGLLARLQGLPAGGPGAGSGPGSGGPYEGIPSVGERLGAPGIPSGTSGGSLPGPGAASTHAESGSVWVLDQLRGGRDASALTPSRGFRIHDMERFSSRGRRFAFAAAGAVSLAALALAGGMSTGGTGGGAPSAAKGDSGTASASSVRTAASGGGSSDRDRRRRDTSSERGEVSGTVLSASTTAEDSSGAALKAGRGTSVHRGAPWAAPAAPPAESEQTGAGHPLLREAFFASGGARSTPPPALDSYAFGAEAYAGLPADAFPGGAIRTSEPALSRVTAAAQHRH</sequence>
<organism evidence="6 7">
    <name type="scientific">Streptomyces nanshensis</name>
    <dbReference type="NCBI Taxonomy" id="518642"/>
    <lineage>
        <taxon>Bacteria</taxon>
        <taxon>Bacillati</taxon>
        <taxon>Actinomycetota</taxon>
        <taxon>Actinomycetes</taxon>
        <taxon>Kitasatosporales</taxon>
        <taxon>Streptomycetaceae</taxon>
        <taxon>Streptomyces</taxon>
    </lineage>
</organism>
<accession>A0A1E7JZ71</accession>
<evidence type="ECO:0000256" key="2">
    <source>
        <dbReference type="ARBA" id="ARBA00023163"/>
    </source>
</evidence>
<dbReference type="RefSeq" id="WP_070020822.1">
    <property type="nucleotide sequence ID" value="NZ_LJGW01000728.1"/>
</dbReference>
<gene>
    <name evidence="6" type="ORF">AN218_33635</name>
</gene>
<feature type="compositionally biased region" description="Gly residues" evidence="3">
    <location>
        <begin position="83"/>
        <end position="99"/>
    </location>
</feature>
<dbReference type="Proteomes" id="UP000176005">
    <property type="component" value="Unassembled WGS sequence"/>
</dbReference>
<dbReference type="Pfam" id="PF13490">
    <property type="entry name" value="zf-HC2"/>
    <property type="match status" value="1"/>
</dbReference>
<protein>
    <recommendedName>
        <fullName evidence="5">Putative zinc-finger domain-containing protein</fullName>
    </recommendedName>
</protein>
<evidence type="ECO:0000313" key="6">
    <source>
        <dbReference type="EMBL" id="OEU96987.1"/>
    </source>
</evidence>
<feature type="region of interest" description="Disordered" evidence="3">
    <location>
        <begin position="80"/>
        <end position="134"/>
    </location>
</feature>
<dbReference type="Gene3D" id="1.10.10.1320">
    <property type="entry name" value="Anti-sigma factor, zinc-finger domain"/>
    <property type="match status" value="1"/>
</dbReference>
<evidence type="ECO:0000259" key="5">
    <source>
        <dbReference type="Pfam" id="PF13490"/>
    </source>
</evidence>
<dbReference type="EMBL" id="LJGW01000728">
    <property type="protein sequence ID" value="OEU96987.1"/>
    <property type="molecule type" value="Genomic_DNA"/>
</dbReference>
<keyword evidence="7" id="KW-1185">Reference proteome</keyword>
<dbReference type="InterPro" id="IPR041916">
    <property type="entry name" value="Anti_sigma_zinc_sf"/>
</dbReference>
<feature type="compositionally biased region" description="Basic and acidic residues" evidence="3">
    <location>
        <begin position="228"/>
        <end position="243"/>
    </location>
</feature>
<comment type="caution">
    <text evidence="6">The sequence shown here is derived from an EMBL/GenBank/DDBJ whole genome shotgun (WGS) entry which is preliminary data.</text>
</comment>
<feature type="region of interest" description="Disordered" evidence="3">
    <location>
        <begin position="196"/>
        <end position="294"/>
    </location>
</feature>
<evidence type="ECO:0000313" key="7">
    <source>
        <dbReference type="Proteomes" id="UP000176005"/>
    </source>
</evidence>
<feature type="region of interest" description="Disordered" evidence="3">
    <location>
        <begin position="336"/>
        <end position="356"/>
    </location>
</feature>
<name>A0A1E7JZ71_9ACTN</name>
<dbReference type="PATRIC" id="fig|518642.10.peg.491"/>
<keyword evidence="4" id="KW-1133">Transmembrane helix</keyword>
<feature type="compositionally biased region" description="Polar residues" evidence="3">
    <location>
        <begin position="247"/>
        <end position="257"/>
    </location>
</feature>
<evidence type="ECO:0000256" key="3">
    <source>
        <dbReference type="SAM" id="MobiDB-lite"/>
    </source>
</evidence>
<proteinExistence type="predicted"/>
<evidence type="ECO:0000256" key="4">
    <source>
        <dbReference type="SAM" id="Phobius"/>
    </source>
</evidence>
<keyword evidence="4" id="KW-0812">Transmembrane</keyword>
<dbReference type="InterPro" id="IPR027383">
    <property type="entry name" value="Znf_put"/>
</dbReference>
<feature type="compositionally biased region" description="Low complexity" evidence="3">
    <location>
        <begin position="203"/>
        <end position="222"/>
    </location>
</feature>
<feature type="transmembrane region" description="Helical" evidence="4">
    <location>
        <begin position="174"/>
        <end position="193"/>
    </location>
</feature>
<reference evidence="6 7" key="1">
    <citation type="journal article" date="2016" name="Front. Microbiol.">
        <title>Comparative Genomics Analysis of Streptomyces Species Reveals Their Adaptation to the Marine Environment and Their Diversity at the Genomic Level.</title>
        <authorList>
            <person name="Tian X."/>
            <person name="Zhang Z."/>
            <person name="Yang T."/>
            <person name="Chen M."/>
            <person name="Li J."/>
            <person name="Chen F."/>
            <person name="Yang J."/>
            <person name="Li W."/>
            <person name="Zhang B."/>
            <person name="Zhang Z."/>
            <person name="Wu J."/>
            <person name="Zhang C."/>
            <person name="Long L."/>
            <person name="Xiao J."/>
        </authorList>
    </citation>
    <scope>NUCLEOTIDE SEQUENCE [LARGE SCALE GENOMIC DNA]</scope>
    <source>
        <strain evidence="6 7">SCSIO 10429</strain>
    </source>
</reference>
<evidence type="ECO:0000256" key="1">
    <source>
        <dbReference type="ARBA" id="ARBA00023015"/>
    </source>
</evidence>
<keyword evidence="4" id="KW-0472">Membrane</keyword>